<evidence type="ECO:0000313" key="3">
    <source>
        <dbReference type="Proteomes" id="UP000030765"/>
    </source>
</evidence>
<accession>A0A084VR00</accession>
<name>A0A084VR00_ANOSI</name>
<dbReference type="EMBL" id="ATLV01015361">
    <property type="status" value="NOT_ANNOTATED_CDS"/>
    <property type="molecule type" value="Genomic_DNA"/>
</dbReference>
<organism evidence="1">
    <name type="scientific">Anopheles sinensis</name>
    <name type="common">Mosquito</name>
    <dbReference type="NCBI Taxonomy" id="74873"/>
    <lineage>
        <taxon>Eukaryota</taxon>
        <taxon>Metazoa</taxon>
        <taxon>Ecdysozoa</taxon>
        <taxon>Arthropoda</taxon>
        <taxon>Hexapoda</taxon>
        <taxon>Insecta</taxon>
        <taxon>Pterygota</taxon>
        <taxon>Neoptera</taxon>
        <taxon>Endopterygota</taxon>
        <taxon>Diptera</taxon>
        <taxon>Nematocera</taxon>
        <taxon>Culicoidea</taxon>
        <taxon>Culicidae</taxon>
        <taxon>Anophelinae</taxon>
        <taxon>Anopheles</taxon>
    </lineage>
</organism>
<protein>
    <submittedName>
        <fullName evidence="1 2">Aldehyde dehydrogenase</fullName>
    </submittedName>
</protein>
<reference evidence="2" key="2">
    <citation type="submission" date="2020-05" db="UniProtKB">
        <authorList>
            <consortium name="EnsemblMetazoa"/>
        </authorList>
    </citation>
    <scope>IDENTIFICATION</scope>
</reference>
<evidence type="ECO:0000313" key="2">
    <source>
        <dbReference type="EnsemblMetazoa" id="ASIC007868-PA"/>
    </source>
</evidence>
<dbReference type="EnsemblMetazoa" id="ASIC007868-RA">
    <property type="protein sequence ID" value="ASIC007868-PA"/>
    <property type="gene ID" value="ASIC007868"/>
</dbReference>
<gene>
    <name evidence="1" type="ORF">ZHAS_00007868</name>
</gene>
<evidence type="ECO:0000313" key="1">
    <source>
        <dbReference type="EMBL" id="KFB40394.1"/>
    </source>
</evidence>
<dbReference type="EMBL" id="KE525007">
    <property type="protein sequence ID" value="KFB40394.1"/>
    <property type="molecule type" value="Genomic_DNA"/>
</dbReference>
<dbReference type="AlphaFoldDB" id="A0A084VR00"/>
<proteinExistence type="predicted"/>
<sequence>MTTLDIGDSTWEFALCQQSHHIQNPFDGCRSTHHQRYTALQRTAKDHRSGPGISVCMAPGNIVDPEPKTTLLPLRLLLTIKLLKPQRSGGTHG</sequence>
<keyword evidence="3" id="KW-1185">Reference proteome</keyword>
<dbReference type="VEuPathDB" id="VectorBase:ASIC007868"/>
<dbReference type="Proteomes" id="UP000030765">
    <property type="component" value="Unassembled WGS sequence"/>
</dbReference>
<reference evidence="1 3" key="1">
    <citation type="journal article" date="2014" name="BMC Genomics">
        <title>Genome sequence of Anopheles sinensis provides insight into genetics basis of mosquito competence for malaria parasites.</title>
        <authorList>
            <person name="Zhou D."/>
            <person name="Zhang D."/>
            <person name="Ding G."/>
            <person name="Shi L."/>
            <person name="Hou Q."/>
            <person name="Ye Y."/>
            <person name="Xu Y."/>
            <person name="Zhou H."/>
            <person name="Xiong C."/>
            <person name="Li S."/>
            <person name="Yu J."/>
            <person name="Hong S."/>
            <person name="Yu X."/>
            <person name="Zou P."/>
            <person name="Chen C."/>
            <person name="Chang X."/>
            <person name="Wang W."/>
            <person name="Lv Y."/>
            <person name="Sun Y."/>
            <person name="Ma L."/>
            <person name="Shen B."/>
            <person name="Zhu C."/>
        </authorList>
    </citation>
    <scope>NUCLEOTIDE SEQUENCE [LARGE SCALE GENOMIC DNA]</scope>
</reference>